<keyword evidence="3" id="KW-1185">Reference proteome</keyword>
<protein>
    <submittedName>
        <fullName evidence="2">DUF397 domain-containing protein</fullName>
    </submittedName>
</protein>
<accession>A0ABT7A435</accession>
<reference evidence="2 3" key="1">
    <citation type="submission" date="2023-05" db="EMBL/GenBank/DDBJ databases">
        <title>Streptantibioticus silvisoli sp. nov., acidotolerant actinomycetes 1 from pine litter.</title>
        <authorList>
            <person name="Swiecimska M."/>
            <person name="Golinska P."/>
            <person name="Sangal V."/>
            <person name="Wachnowicz B."/>
            <person name="Goodfellow M."/>
        </authorList>
    </citation>
    <scope>NUCLEOTIDE SEQUENCE [LARGE SCALE GENOMIC DNA]</scope>
    <source>
        <strain evidence="2 3">DSM 42109</strain>
    </source>
</reference>
<organism evidence="2 3">
    <name type="scientific">Streptomyces iconiensis</name>
    <dbReference type="NCBI Taxonomy" id="1384038"/>
    <lineage>
        <taxon>Bacteria</taxon>
        <taxon>Bacillati</taxon>
        <taxon>Actinomycetota</taxon>
        <taxon>Actinomycetes</taxon>
        <taxon>Kitasatosporales</taxon>
        <taxon>Streptomycetaceae</taxon>
        <taxon>Streptomyces</taxon>
    </lineage>
</organism>
<gene>
    <name evidence="2" type="ORF">NMN56_029930</name>
</gene>
<evidence type="ECO:0000259" key="1">
    <source>
        <dbReference type="Pfam" id="PF04149"/>
    </source>
</evidence>
<dbReference type="EMBL" id="JANCPR020000036">
    <property type="protein sequence ID" value="MDJ1136095.1"/>
    <property type="molecule type" value="Genomic_DNA"/>
</dbReference>
<comment type="caution">
    <text evidence="2">The sequence shown here is derived from an EMBL/GenBank/DDBJ whole genome shotgun (WGS) entry which is preliminary data.</text>
</comment>
<sequence>MIDLSTTVWRKSSYSGPTNDNCVEVADSILPLVPVRDSKAIERPALTFGVNAWSSFIGHLKNPS</sequence>
<proteinExistence type="predicted"/>
<feature type="domain" description="DUF397" evidence="1">
    <location>
        <begin position="8"/>
        <end position="61"/>
    </location>
</feature>
<dbReference type="RefSeq" id="WP_274046038.1">
    <property type="nucleotide sequence ID" value="NZ_JANCPR020000036.1"/>
</dbReference>
<evidence type="ECO:0000313" key="3">
    <source>
        <dbReference type="Proteomes" id="UP001214441"/>
    </source>
</evidence>
<dbReference type="Pfam" id="PF04149">
    <property type="entry name" value="DUF397"/>
    <property type="match status" value="1"/>
</dbReference>
<dbReference type="Proteomes" id="UP001214441">
    <property type="component" value="Unassembled WGS sequence"/>
</dbReference>
<evidence type="ECO:0000313" key="2">
    <source>
        <dbReference type="EMBL" id="MDJ1136095.1"/>
    </source>
</evidence>
<name>A0ABT7A435_9ACTN</name>
<dbReference type="InterPro" id="IPR007278">
    <property type="entry name" value="DUF397"/>
</dbReference>